<name>A0ABW8IHB1_9GAMM</name>
<organism evidence="2 3">
    <name type="scientific">Dyella humi</name>
    <dbReference type="NCBI Taxonomy" id="1770547"/>
    <lineage>
        <taxon>Bacteria</taxon>
        <taxon>Pseudomonadati</taxon>
        <taxon>Pseudomonadota</taxon>
        <taxon>Gammaproteobacteria</taxon>
        <taxon>Lysobacterales</taxon>
        <taxon>Rhodanobacteraceae</taxon>
        <taxon>Dyella</taxon>
    </lineage>
</organism>
<evidence type="ECO:0000313" key="2">
    <source>
        <dbReference type="EMBL" id="MFK2854597.1"/>
    </source>
</evidence>
<gene>
    <name evidence="2" type="ORF">ISP18_08340</name>
</gene>
<evidence type="ECO:0000313" key="3">
    <source>
        <dbReference type="Proteomes" id="UP001620409"/>
    </source>
</evidence>
<dbReference type="RefSeq" id="WP_380009389.1">
    <property type="nucleotide sequence ID" value="NZ_JADIKI010000022.1"/>
</dbReference>
<keyword evidence="3" id="KW-1185">Reference proteome</keyword>
<keyword evidence="1" id="KW-1133">Transmembrane helix</keyword>
<dbReference type="Proteomes" id="UP001620409">
    <property type="component" value="Unassembled WGS sequence"/>
</dbReference>
<accession>A0ABW8IHB1</accession>
<reference evidence="2 3" key="1">
    <citation type="submission" date="2020-10" db="EMBL/GenBank/DDBJ databases">
        <title>Phylogeny of dyella-like bacteria.</title>
        <authorList>
            <person name="Fu J."/>
        </authorList>
    </citation>
    <scope>NUCLEOTIDE SEQUENCE [LARGE SCALE GENOMIC DNA]</scope>
    <source>
        <strain evidence="2 3">DHG40</strain>
    </source>
</reference>
<dbReference type="EMBL" id="JADIKI010000022">
    <property type="protein sequence ID" value="MFK2854597.1"/>
    <property type="molecule type" value="Genomic_DNA"/>
</dbReference>
<comment type="caution">
    <text evidence="2">The sequence shown here is derived from an EMBL/GenBank/DDBJ whole genome shotgun (WGS) entry which is preliminary data.</text>
</comment>
<sequence>MDERTKLVQAAGIMERMARLNQELSQSNLRAADLLERTANATPSILQNAAQQTLGQFTSDIAKAVHNGLNQPLGDFNRHVTDSVNHINSITHGMMQSQEQMTAIIRKLRWLVIGVLATMLLAIVAGSSLFWHYRNVIADNQIEADLMRAYNQADVRLCDGRLCARVDRADKRYGDYVIVKPRPE</sequence>
<feature type="transmembrane region" description="Helical" evidence="1">
    <location>
        <begin position="110"/>
        <end position="133"/>
    </location>
</feature>
<keyword evidence="1" id="KW-0812">Transmembrane</keyword>
<evidence type="ECO:0000256" key="1">
    <source>
        <dbReference type="SAM" id="Phobius"/>
    </source>
</evidence>
<evidence type="ECO:0008006" key="4">
    <source>
        <dbReference type="Google" id="ProtNLM"/>
    </source>
</evidence>
<proteinExistence type="predicted"/>
<protein>
    <recommendedName>
        <fullName evidence="4">Relaxation protein</fullName>
    </recommendedName>
</protein>
<keyword evidence="1" id="KW-0472">Membrane</keyword>